<organism evidence="2 3">
    <name type="scientific">Xanthomonas campestris pv. papavericola</name>
    <dbReference type="NCBI Taxonomy" id="487881"/>
    <lineage>
        <taxon>Bacteria</taxon>
        <taxon>Pseudomonadati</taxon>
        <taxon>Pseudomonadota</taxon>
        <taxon>Gammaproteobacteria</taxon>
        <taxon>Lysobacterales</taxon>
        <taxon>Lysobacteraceae</taxon>
        <taxon>Xanthomonas</taxon>
    </lineage>
</organism>
<dbReference type="AlphaFoldDB" id="A0AAJ3CFG5"/>
<keyword evidence="1" id="KW-0472">Membrane</keyword>
<evidence type="ECO:0000313" key="2">
    <source>
        <dbReference type="EMBL" id="MEC3889786.1"/>
    </source>
</evidence>
<dbReference type="EMBL" id="JAJFNJ020000003">
    <property type="protein sequence ID" value="MEC3889786.1"/>
    <property type="molecule type" value="Genomic_DNA"/>
</dbReference>
<accession>A0AAJ3CFG5</accession>
<protein>
    <submittedName>
        <fullName evidence="2">Uncharacterized protein</fullName>
    </submittedName>
</protein>
<keyword evidence="1" id="KW-1133">Transmembrane helix</keyword>
<comment type="caution">
    <text evidence="2">The sequence shown here is derived from an EMBL/GenBank/DDBJ whole genome shotgun (WGS) entry which is preliminary data.</text>
</comment>
<name>A0AAJ3CFG5_XANCA</name>
<sequence length="66" mass="7455">MRNVWLFLRDLPFPMIFGFTFGAIAGAFVGTFTADNIEAQIQRDNSIQQQCIDGNDNACRVIELRS</sequence>
<gene>
    <name evidence="2" type="ORF">LLE72_019030</name>
</gene>
<dbReference type="RefSeq" id="WP_228427230.1">
    <property type="nucleotide sequence ID" value="NZ_JAJFNJ020000003.1"/>
</dbReference>
<evidence type="ECO:0000256" key="1">
    <source>
        <dbReference type="SAM" id="Phobius"/>
    </source>
</evidence>
<feature type="transmembrane region" description="Helical" evidence="1">
    <location>
        <begin position="12"/>
        <end position="34"/>
    </location>
</feature>
<evidence type="ECO:0000313" key="3">
    <source>
        <dbReference type="Proteomes" id="UP001297361"/>
    </source>
</evidence>
<proteinExistence type="predicted"/>
<reference evidence="2" key="1">
    <citation type="submission" date="2021-10" db="EMBL/GenBank/DDBJ databases">
        <authorList>
            <person name="Hussein R."/>
            <person name="Harrison J."/>
            <person name="Studholme D.J."/>
            <person name="Vicente J."/>
            <person name="Grant M."/>
        </authorList>
    </citation>
    <scope>NUCLEOTIDE SEQUENCE</scope>
    <source>
        <strain evidence="2">NCPPB 2970</strain>
    </source>
</reference>
<reference evidence="2" key="2">
    <citation type="submission" date="2024-01" db="EMBL/GenBank/DDBJ databases">
        <title>Long-read genome sequencing of X. campestris pv. papavericola.</title>
        <authorList>
            <person name="Hussain R.M.F."/>
            <person name="Greer S."/>
            <person name="Harrison J."/>
            <person name="Grant M."/>
            <person name="Vicente J."/>
            <person name="Studholme D.J."/>
        </authorList>
    </citation>
    <scope>NUCLEOTIDE SEQUENCE</scope>
    <source>
        <strain evidence="2">NCPPB 2970</strain>
    </source>
</reference>
<keyword evidence="1" id="KW-0812">Transmembrane</keyword>
<dbReference type="Proteomes" id="UP001297361">
    <property type="component" value="Unassembled WGS sequence"/>
</dbReference>